<feature type="transmembrane region" description="Helical" evidence="1">
    <location>
        <begin position="323"/>
        <end position="344"/>
    </location>
</feature>
<protein>
    <submittedName>
        <fullName evidence="3">Fucose 4-O-acetylase</fullName>
    </submittedName>
</protein>
<evidence type="ECO:0000313" key="3">
    <source>
        <dbReference type="EMBL" id="EXI91330.1"/>
    </source>
</evidence>
<feature type="transmembrane region" description="Helical" evidence="1">
    <location>
        <begin position="258"/>
        <end position="276"/>
    </location>
</feature>
<comment type="caution">
    <text evidence="3">The sequence shown here is derived from an EMBL/GenBank/DDBJ whole genome shotgun (WGS) entry which is preliminary data.</text>
</comment>
<keyword evidence="1" id="KW-0472">Membrane</keyword>
<feature type="transmembrane region" description="Helical" evidence="1">
    <location>
        <begin position="181"/>
        <end position="203"/>
    </location>
</feature>
<dbReference type="eggNOG" id="COG1835">
    <property type="taxonomic scope" value="Bacteria"/>
</dbReference>
<dbReference type="InterPro" id="IPR052728">
    <property type="entry name" value="O2_lipid_transport_reg"/>
</dbReference>
<feature type="transmembrane region" description="Helical" evidence="1">
    <location>
        <begin position="21"/>
        <end position="39"/>
    </location>
</feature>
<keyword evidence="1" id="KW-1133">Transmembrane helix</keyword>
<evidence type="ECO:0000313" key="4">
    <source>
        <dbReference type="Proteomes" id="UP000022141"/>
    </source>
</evidence>
<feature type="transmembrane region" description="Helical" evidence="1">
    <location>
        <begin position="154"/>
        <end position="174"/>
    </location>
</feature>
<dbReference type="Pfam" id="PF01757">
    <property type="entry name" value="Acyl_transf_3"/>
    <property type="match status" value="1"/>
</dbReference>
<evidence type="ECO:0000259" key="2">
    <source>
        <dbReference type="Pfam" id="PF01757"/>
    </source>
</evidence>
<keyword evidence="1" id="KW-0812">Transmembrane</keyword>
<dbReference type="InterPro" id="IPR002656">
    <property type="entry name" value="Acyl_transf_3_dom"/>
</dbReference>
<dbReference type="GO" id="GO:0016747">
    <property type="term" value="F:acyltransferase activity, transferring groups other than amino-acyl groups"/>
    <property type="evidence" value="ECO:0007669"/>
    <property type="project" value="InterPro"/>
</dbReference>
<organism evidence="3 4">
    <name type="scientific">Accumulibacter regalis</name>
    <dbReference type="NCBI Taxonomy" id="522306"/>
    <lineage>
        <taxon>Bacteria</taxon>
        <taxon>Pseudomonadati</taxon>
        <taxon>Pseudomonadota</taxon>
        <taxon>Betaproteobacteria</taxon>
        <taxon>Candidatus Accumulibacter</taxon>
    </lineage>
</organism>
<sequence>MAEASFPAAGSRLPFIDALKAVALQLIVLHHLAFYGPMSDHAYALIPELLSWLSQHARAVVQVFLVIGGFLAARSLAPTGTLASSQPLRLLLKRYLKLAVPYLAALLIGIVCAALARTLMTHESVPEQPTLAQLLAHALLLQGVLGYDGLSAGVWYVAIDFQLFSLLLVVLWLARGVGGGGAGTALVGALLVATVALLSLYYFNRDPAWDSWALYFFGSYALGALSYWAARAKHAVRWLLLIVAVVVAALLFDYRSRIAVALLVALAIGLASRYGFLARWPRSSLFAYLGQISYSVFLIHFPVCLIINGLFTRAGVADPWLNLAGVILAWAASLLAGGLFYRFVESPAQRGFRGFRVTPRLT</sequence>
<feature type="transmembrane region" description="Helical" evidence="1">
    <location>
        <begin position="209"/>
        <end position="228"/>
    </location>
</feature>
<proteinExistence type="predicted"/>
<dbReference type="EMBL" id="JEMY01000001">
    <property type="protein sequence ID" value="EXI91330.1"/>
    <property type="molecule type" value="Genomic_DNA"/>
</dbReference>
<feature type="transmembrane region" description="Helical" evidence="1">
    <location>
        <begin position="288"/>
        <end position="311"/>
    </location>
</feature>
<dbReference type="PATRIC" id="fig|1454004.3.peg.152"/>
<reference evidence="3" key="1">
    <citation type="submission" date="2014-02" db="EMBL/GenBank/DDBJ databases">
        <title>Expanding our view of genomic diversity in Candidatus Accumulibacter clades.</title>
        <authorList>
            <person name="Skennerton C.T."/>
            <person name="Barr J.J."/>
            <person name="Slater F.R."/>
            <person name="Bond P.L."/>
            <person name="Tyson G.W."/>
        </authorList>
    </citation>
    <scope>NUCLEOTIDE SEQUENCE [LARGE SCALE GENOMIC DNA]</scope>
</reference>
<dbReference type="AlphaFoldDB" id="A0A011QQC1"/>
<gene>
    <name evidence="3" type="ORF">AW11_00141</name>
</gene>
<accession>A0A011QQC1</accession>
<feature type="transmembrane region" description="Helical" evidence="1">
    <location>
        <begin position="98"/>
        <end position="116"/>
    </location>
</feature>
<dbReference type="PANTHER" id="PTHR11161:SF0">
    <property type="entry name" value="O-ACYLTRANSFERASE LIKE PROTEIN"/>
    <property type="match status" value="1"/>
</dbReference>
<feature type="transmembrane region" description="Helical" evidence="1">
    <location>
        <begin position="59"/>
        <end position="77"/>
    </location>
</feature>
<dbReference type="PANTHER" id="PTHR11161">
    <property type="entry name" value="O-ACYLTRANSFERASE"/>
    <property type="match status" value="1"/>
</dbReference>
<keyword evidence="4" id="KW-1185">Reference proteome</keyword>
<dbReference type="Proteomes" id="UP000022141">
    <property type="component" value="Unassembled WGS sequence"/>
</dbReference>
<name>A0A011QQC1_ACCRE</name>
<feature type="transmembrane region" description="Helical" evidence="1">
    <location>
        <begin position="235"/>
        <end position="252"/>
    </location>
</feature>
<feature type="domain" description="Acyltransferase 3" evidence="2">
    <location>
        <begin position="14"/>
        <end position="338"/>
    </location>
</feature>
<dbReference type="STRING" id="1454004.AW11_00141"/>
<evidence type="ECO:0000256" key="1">
    <source>
        <dbReference type="SAM" id="Phobius"/>
    </source>
</evidence>